<feature type="active site" evidence="11">
    <location>
        <position position="183"/>
    </location>
</feature>
<dbReference type="GO" id="GO:0005737">
    <property type="term" value="C:cytoplasm"/>
    <property type="evidence" value="ECO:0007669"/>
    <property type="project" value="UniProtKB-SubCell"/>
</dbReference>
<organism evidence="15">
    <name type="scientific">Candidatus Kentrum sp. FM</name>
    <dbReference type="NCBI Taxonomy" id="2126340"/>
    <lineage>
        <taxon>Bacteria</taxon>
        <taxon>Pseudomonadati</taxon>
        <taxon>Pseudomonadota</taxon>
        <taxon>Gammaproteobacteria</taxon>
        <taxon>Candidatus Kentrum</taxon>
    </lineage>
</organism>
<dbReference type="InterPro" id="IPR044068">
    <property type="entry name" value="CB"/>
</dbReference>
<evidence type="ECO:0000256" key="2">
    <source>
        <dbReference type="ARBA" id="ARBA00010450"/>
    </source>
</evidence>
<dbReference type="AlphaFoldDB" id="A0A450TVG8"/>
<protein>
    <recommendedName>
        <fullName evidence="3 11">Tyrosine recombinase XerD</fullName>
    </recommendedName>
</protein>
<comment type="subunit">
    <text evidence="11">Forms a cyclic heterotetrameric complex composed of two molecules of XerC and two molecules of XerD.</text>
</comment>
<dbReference type="NCBIfam" id="NF001399">
    <property type="entry name" value="PRK00283.1"/>
    <property type="match status" value="1"/>
</dbReference>
<keyword evidence="5 11" id="KW-0132">Cell division</keyword>
<keyword evidence="6 11" id="KW-0159">Chromosome partition</keyword>
<dbReference type="PANTHER" id="PTHR30349">
    <property type="entry name" value="PHAGE INTEGRASE-RELATED"/>
    <property type="match status" value="1"/>
</dbReference>
<dbReference type="GO" id="GO:0051301">
    <property type="term" value="P:cell division"/>
    <property type="evidence" value="ECO:0007669"/>
    <property type="project" value="UniProtKB-KW"/>
</dbReference>
<comment type="similarity">
    <text evidence="2 11">Belongs to the 'phage' integrase family. XerD subfamily.</text>
</comment>
<dbReference type="EMBL" id="CAADFA010000256">
    <property type="protein sequence ID" value="VFJ59809.1"/>
    <property type="molecule type" value="Genomic_DNA"/>
</dbReference>
<dbReference type="GO" id="GO:0007059">
    <property type="term" value="P:chromosome segregation"/>
    <property type="evidence" value="ECO:0007669"/>
    <property type="project" value="UniProtKB-UniRule"/>
</dbReference>
<keyword evidence="9 11" id="KW-0233">DNA recombination</keyword>
<feature type="active site" evidence="11">
    <location>
        <position position="254"/>
    </location>
</feature>
<dbReference type="InterPro" id="IPR013762">
    <property type="entry name" value="Integrase-like_cat_sf"/>
</dbReference>
<evidence type="ECO:0000256" key="5">
    <source>
        <dbReference type="ARBA" id="ARBA00022618"/>
    </source>
</evidence>
<dbReference type="HAMAP" id="MF_01807">
    <property type="entry name" value="Recomb_XerD"/>
    <property type="match status" value="1"/>
</dbReference>
<dbReference type="EMBL" id="CAADEZ010000677">
    <property type="protein sequence ID" value="VFJ72919.1"/>
    <property type="molecule type" value="Genomic_DNA"/>
</dbReference>
<dbReference type="PROSITE" id="PS51900">
    <property type="entry name" value="CB"/>
    <property type="match status" value="1"/>
</dbReference>
<dbReference type="InterPro" id="IPR002104">
    <property type="entry name" value="Integrase_catalytic"/>
</dbReference>
<dbReference type="InterPro" id="IPR010998">
    <property type="entry name" value="Integrase_recombinase_N"/>
</dbReference>
<dbReference type="PROSITE" id="PS51898">
    <property type="entry name" value="TYR_RECOMBINASE"/>
    <property type="match status" value="1"/>
</dbReference>
<evidence type="ECO:0000313" key="14">
    <source>
        <dbReference type="EMBL" id="VFJ59809.1"/>
    </source>
</evidence>
<dbReference type="SUPFAM" id="SSF47823">
    <property type="entry name" value="lambda integrase-like, N-terminal domain"/>
    <property type="match status" value="1"/>
</dbReference>
<dbReference type="NCBIfam" id="TIGR02225">
    <property type="entry name" value="recomb_XerD"/>
    <property type="match status" value="1"/>
</dbReference>
<evidence type="ECO:0000256" key="3">
    <source>
        <dbReference type="ARBA" id="ARBA00015810"/>
    </source>
</evidence>
<evidence type="ECO:0000256" key="8">
    <source>
        <dbReference type="ARBA" id="ARBA00023125"/>
    </source>
</evidence>
<dbReference type="Pfam" id="PF02899">
    <property type="entry name" value="Phage_int_SAM_1"/>
    <property type="match status" value="1"/>
</dbReference>
<evidence type="ECO:0000256" key="6">
    <source>
        <dbReference type="ARBA" id="ARBA00022829"/>
    </source>
</evidence>
<sequence length="308" mass="35097">MTHSNTQSRITENPLRDEPRIERFLDMLWMERGLSENTLTAYRSDLTMFSRWLAERGSDLLEASRADVLTFLANLVGGPASTTARKLSTLRRFYEYQIREGHRGESPCERVDAPRLGRPLPVSLTENEVIRLLGAPNIDSPLGMRDRTMLEVLYATGVRVSELVSLQLSQINLRQGILRIVGKGNKERLVPLGEEAQEWIERFLDNAREAILQGKKTDALFPTQRGQIMTRQAFWYAIRRYALAVDIRTPLSPHTLRHAFATHLLNHGADLRVVQILLGHSSVSTTQIYTHVARQRLQALHAEHHPRG</sequence>
<evidence type="ECO:0000256" key="10">
    <source>
        <dbReference type="ARBA" id="ARBA00023306"/>
    </source>
</evidence>
<feature type="active site" description="O-(3'-phospho-DNA)-tyrosine intermediate" evidence="11">
    <location>
        <position position="289"/>
    </location>
</feature>
<dbReference type="InterPro" id="IPR004107">
    <property type="entry name" value="Integrase_SAM-like_N"/>
</dbReference>
<evidence type="ECO:0000256" key="1">
    <source>
        <dbReference type="ARBA" id="ARBA00004496"/>
    </source>
</evidence>
<evidence type="ECO:0000313" key="15">
    <source>
        <dbReference type="EMBL" id="VFJ72919.1"/>
    </source>
</evidence>
<dbReference type="GO" id="GO:0003677">
    <property type="term" value="F:DNA binding"/>
    <property type="evidence" value="ECO:0007669"/>
    <property type="project" value="UniProtKB-UniRule"/>
</dbReference>
<feature type="active site" evidence="11">
    <location>
        <position position="280"/>
    </location>
</feature>
<dbReference type="EMBL" id="CAADFL010000265">
    <property type="protein sequence ID" value="VFK13063.1"/>
    <property type="molecule type" value="Genomic_DNA"/>
</dbReference>
<dbReference type="HAMAP" id="MF_01808">
    <property type="entry name" value="Recomb_XerC_XerD"/>
    <property type="match status" value="1"/>
</dbReference>
<dbReference type="InterPro" id="IPR023009">
    <property type="entry name" value="Tyrosine_recombinase_XerC/XerD"/>
</dbReference>
<feature type="active site" evidence="11">
    <location>
        <position position="257"/>
    </location>
</feature>
<dbReference type="SUPFAM" id="SSF56349">
    <property type="entry name" value="DNA breaking-rejoining enzymes"/>
    <property type="match status" value="1"/>
</dbReference>
<dbReference type="InterPro" id="IPR050090">
    <property type="entry name" value="Tyrosine_recombinase_XerCD"/>
</dbReference>
<dbReference type="InterPro" id="IPR011932">
    <property type="entry name" value="Recomb_XerD"/>
</dbReference>
<dbReference type="Pfam" id="PF00589">
    <property type="entry name" value="Phage_integrase"/>
    <property type="match status" value="1"/>
</dbReference>
<proteinExistence type="inferred from homology"/>
<evidence type="ECO:0000259" key="12">
    <source>
        <dbReference type="PROSITE" id="PS51898"/>
    </source>
</evidence>
<feature type="active site" evidence="11">
    <location>
        <position position="159"/>
    </location>
</feature>
<dbReference type="GO" id="GO:0009037">
    <property type="term" value="F:tyrosine-based site-specific recombinase activity"/>
    <property type="evidence" value="ECO:0007669"/>
    <property type="project" value="UniProtKB-UniRule"/>
</dbReference>
<evidence type="ECO:0000256" key="4">
    <source>
        <dbReference type="ARBA" id="ARBA00022490"/>
    </source>
</evidence>
<dbReference type="GO" id="GO:0006313">
    <property type="term" value="P:DNA transposition"/>
    <property type="evidence" value="ECO:0007669"/>
    <property type="project" value="UniProtKB-UniRule"/>
</dbReference>
<evidence type="ECO:0000259" key="13">
    <source>
        <dbReference type="PROSITE" id="PS51900"/>
    </source>
</evidence>
<accession>A0A450TVG8</accession>
<gene>
    <name evidence="11" type="primary">xerD</name>
    <name evidence="15" type="ORF">BECKFM1743A_GA0114220_106772</name>
    <name evidence="16" type="ORF">BECKFM1743B_GA0114221_102653</name>
    <name evidence="14" type="ORF">BECKFM1743C_GA0114222_102564</name>
</gene>
<evidence type="ECO:0000256" key="11">
    <source>
        <dbReference type="HAMAP-Rule" id="MF_01807"/>
    </source>
</evidence>
<dbReference type="PANTHER" id="PTHR30349:SF90">
    <property type="entry name" value="TYROSINE RECOMBINASE XERD"/>
    <property type="match status" value="1"/>
</dbReference>
<evidence type="ECO:0000256" key="7">
    <source>
        <dbReference type="ARBA" id="ARBA00022908"/>
    </source>
</evidence>
<dbReference type="Gene3D" id="1.10.443.10">
    <property type="entry name" value="Intergrase catalytic core"/>
    <property type="match status" value="1"/>
</dbReference>
<feature type="domain" description="Core-binding (CB)" evidence="13">
    <location>
        <begin position="15"/>
        <end position="98"/>
    </location>
</feature>
<evidence type="ECO:0000256" key="9">
    <source>
        <dbReference type="ARBA" id="ARBA00023172"/>
    </source>
</evidence>
<keyword evidence="8 11" id="KW-0238">DNA-binding</keyword>
<dbReference type="Gene3D" id="1.10.150.130">
    <property type="match status" value="1"/>
</dbReference>
<name>A0A450TVG8_9GAMM</name>
<dbReference type="InterPro" id="IPR011010">
    <property type="entry name" value="DNA_brk_join_enz"/>
</dbReference>
<keyword evidence="4 11" id="KW-0963">Cytoplasm</keyword>
<evidence type="ECO:0000313" key="16">
    <source>
        <dbReference type="EMBL" id="VFK13063.1"/>
    </source>
</evidence>
<feature type="domain" description="Tyr recombinase" evidence="12">
    <location>
        <begin position="119"/>
        <end position="302"/>
    </location>
</feature>
<reference evidence="15" key="1">
    <citation type="submission" date="2019-02" db="EMBL/GenBank/DDBJ databases">
        <authorList>
            <person name="Gruber-Vodicka R. H."/>
            <person name="Seah K. B. B."/>
        </authorList>
    </citation>
    <scope>NUCLEOTIDE SEQUENCE</scope>
    <source>
        <strain evidence="15">BECK_BZ163</strain>
        <strain evidence="16">BECK_BZ164</strain>
        <strain evidence="14">BECK_BZ165</strain>
    </source>
</reference>
<keyword evidence="10 11" id="KW-0131">Cell cycle</keyword>
<keyword evidence="7 11" id="KW-0229">DNA integration</keyword>
<comment type="subcellular location">
    <subcellularLocation>
        <location evidence="1 11">Cytoplasm</location>
    </subcellularLocation>
</comment>
<dbReference type="CDD" id="cd00798">
    <property type="entry name" value="INT_XerDC_C"/>
    <property type="match status" value="1"/>
</dbReference>
<comment type="function">
    <text evidence="11">Site-specific tyrosine recombinase, which acts by catalyzing the cutting and rejoining of the recombining DNA molecules. The XerC-XerD complex is essential to convert dimers of the bacterial chromosome into monomers to permit their segregation at cell division. It also contributes to the segregational stability of plasmids.</text>
</comment>